<protein>
    <submittedName>
        <fullName evidence="2">Uncharacterized protein</fullName>
    </submittedName>
</protein>
<evidence type="ECO:0000313" key="2">
    <source>
        <dbReference type="EMBL" id="KAJ6227856.1"/>
    </source>
</evidence>
<feature type="region of interest" description="Disordered" evidence="1">
    <location>
        <begin position="224"/>
        <end position="249"/>
    </location>
</feature>
<feature type="region of interest" description="Disordered" evidence="1">
    <location>
        <begin position="67"/>
        <end position="136"/>
    </location>
</feature>
<gene>
    <name evidence="2" type="ORF">M0813_09269</name>
</gene>
<dbReference type="EMBL" id="JAOAOG010000331">
    <property type="protein sequence ID" value="KAJ6227856.1"/>
    <property type="molecule type" value="Genomic_DNA"/>
</dbReference>
<comment type="caution">
    <text evidence="2">The sequence shown here is derived from an EMBL/GenBank/DDBJ whole genome shotgun (WGS) entry which is preliminary data.</text>
</comment>
<keyword evidence="3" id="KW-1185">Reference proteome</keyword>
<feature type="compositionally biased region" description="Basic and acidic residues" evidence="1">
    <location>
        <begin position="226"/>
        <end position="247"/>
    </location>
</feature>
<proteinExistence type="predicted"/>
<evidence type="ECO:0000313" key="3">
    <source>
        <dbReference type="Proteomes" id="UP001150062"/>
    </source>
</evidence>
<reference evidence="2" key="1">
    <citation type="submission" date="2022-08" db="EMBL/GenBank/DDBJ databases">
        <title>Novel sulfate-reducing endosymbionts in the free-living metamonad Anaeramoeba.</title>
        <authorList>
            <person name="Jerlstrom-Hultqvist J."/>
            <person name="Cepicka I."/>
            <person name="Gallot-Lavallee L."/>
            <person name="Salas-Leiva D."/>
            <person name="Curtis B.A."/>
            <person name="Zahonova K."/>
            <person name="Pipaliya S."/>
            <person name="Dacks J."/>
            <person name="Roger A.J."/>
        </authorList>
    </citation>
    <scope>NUCLEOTIDE SEQUENCE</scope>
    <source>
        <strain evidence="2">Schooner1</strain>
    </source>
</reference>
<feature type="compositionally biased region" description="Basic residues" evidence="1">
    <location>
        <begin position="304"/>
        <end position="322"/>
    </location>
</feature>
<feature type="compositionally biased region" description="Basic residues" evidence="1">
    <location>
        <begin position="74"/>
        <end position="98"/>
    </location>
</feature>
<feature type="compositionally biased region" description="Basic and acidic residues" evidence="1">
    <location>
        <begin position="293"/>
        <end position="303"/>
    </location>
</feature>
<organism evidence="2 3">
    <name type="scientific">Anaeramoeba flamelloides</name>
    <dbReference type="NCBI Taxonomy" id="1746091"/>
    <lineage>
        <taxon>Eukaryota</taxon>
        <taxon>Metamonada</taxon>
        <taxon>Anaeramoebidae</taxon>
        <taxon>Anaeramoeba</taxon>
    </lineage>
</organism>
<accession>A0ABQ8X5M6</accession>
<dbReference type="Proteomes" id="UP001150062">
    <property type="component" value="Unassembled WGS sequence"/>
</dbReference>
<sequence>MIESLLLLRKNQQLNKKPMTKHQLALLRKKQRIVEIALRNALPKSPKRLSDLNILALRNRDLVSFYQKNSPPKSARRKKTIKQNQKKRRTNKHKHRKKINFEINTVEKKKQSALHENKKKSFREKKNKTQDKAQSLEGNTIIEKEFEIEDFLSNDMIGGKQSLRTLDEEQGLRFLEDDQGIGFSLSSESEAEAEEIKDLNSKQEQNLKLINSLLKQYQNEVFQDQTQEKEFDSIPKKSSENKDKNMEENSELLEEEIVGILTEEIHPDFVQNDIWKNHQEKTVTDNTIDTKKTEIKRQKQKKDQLRRKRRKLRRKRRQRMKKKFQDPENWPIMSAPKLKIENFLKQVQLGNQPSRKRKYRQTKNCFIQ</sequence>
<evidence type="ECO:0000256" key="1">
    <source>
        <dbReference type="SAM" id="MobiDB-lite"/>
    </source>
</evidence>
<feature type="compositionally biased region" description="Basic and acidic residues" evidence="1">
    <location>
        <begin position="105"/>
        <end position="116"/>
    </location>
</feature>
<feature type="compositionally biased region" description="Basic residues" evidence="1">
    <location>
        <begin position="117"/>
        <end position="126"/>
    </location>
</feature>
<feature type="region of interest" description="Disordered" evidence="1">
    <location>
        <begin position="293"/>
        <end position="329"/>
    </location>
</feature>
<name>A0ABQ8X5M6_9EUKA</name>